<evidence type="ECO:0000259" key="8">
    <source>
        <dbReference type="PROSITE" id="PS51372"/>
    </source>
</evidence>
<dbReference type="InterPro" id="IPR050661">
    <property type="entry name" value="BglG_antiterminators"/>
</dbReference>
<keyword evidence="4" id="KW-0010">Activator</keyword>
<dbReference type="InterPro" id="IPR002178">
    <property type="entry name" value="PTS_EIIA_type-2_dom"/>
</dbReference>
<feature type="domain" description="PTS EIIB type-2" evidence="7">
    <location>
        <begin position="409"/>
        <end position="498"/>
    </location>
</feature>
<dbReference type="InterPro" id="IPR036634">
    <property type="entry name" value="PRD_sf"/>
</dbReference>
<dbReference type="InterPro" id="IPR003501">
    <property type="entry name" value="PTS_EIIB_2/3"/>
</dbReference>
<dbReference type="CDD" id="cd05568">
    <property type="entry name" value="PTS_IIB_bgl_like"/>
    <property type="match status" value="1"/>
</dbReference>
<evidence type="ECO:0000313" key="10">
    <source>
        <dbReference type="EMBL" id="OAD64790.1"/>
    </source>
</evidence>
<dbReference type="PROSITE" id="PS51099">
    <property type="entry name" value="PTS_EIIB_TYPE_2"/>
    <property type="match status" value="1"/>
</dbReference>
<dbReference type="Gene3D" id="3.40.50.2300">
    <property type="match status" value="1"/>
</dbReference>
<feature type="domain" description="PRD" evidence="8">
    <location>
        <begin position="296"/>
        <end position="406"/>
    </location>
</feature>
<dbReference type="GO" id="GO:0008982">
    <property type="term" value="F:protein-N(PI)-phosphohistidine-sugar phosphotransferase activity"/>
    <property type="evidence" value="ECO:0007669"/>
    <property type="project" value="InterPro"/>
</dbReference>
<sequence length="650" mass="74054">MNERETEVVRYILLQGKTHYEDIAKHMNLSQRTIANVLDQIVPMVKELDVKLVRRPNDGIYFKGDLDKLRNDLSLSSSSSSQSKGGRQRYILFKLLLNSNSYTLQDLADELFVSRSTVENDFVAVRKKLNSMGIGVEVSHQGIKISATEDQRRGATAELISQYWGQDIYAENEHGQLVRTINLPPKLQQLFSKKIITLVMDSLTEFIDKSHLTFSDYEFQSLAIHLMIALERINNSSKNEPQSAKTSKYTGLLSETKLLIKILEQRYQHSIPLVEQKYLNLHIVAAMHKKISLSDVKDESDQQKVDDEFKNVSDFLQQKLVDIEPDKELLEGLSLHLESTIKRLKVGLNIYNPYTKEIRRNLPEAFDAAVRLQSDVQKTYDIVLNDDELAFIALHFESFYERHLTDKRLRVVVVCSSGIGTSQLLAQRLETKFNKSLQVIRVTTVANLFNSELTEDLVISTIPISNLDKPVVSVGPLLGPADIIAIQSVIKKLQKSEQPPNPFFELLKPELIIVKSKAENYSQVMNTITKKLVENDYIRDSNQVLKAADEREALASTAMDNFALPHVNPKLIQKSALALLISEKPILWQKSEVHFIFFIGLNNKVKGKMREIFQLINAIIDDHQLQSHLLKAKQSKEVIKILKDWNKGGL</sequence>
<dbReference type="InterPro" id="IPR007737">
    <property type="entry name" value="Mga_HTH"/>
</dbReference>
<dbReference type="RefSeq" id="WP_068805134.1">
    <property type="nucleotide sequence ID" value="NZ_CP158977.1"/>
</dbReference>
<name>A0AAP5TF25_9LACO</name>
<dbReference type="Gene3D" id="1.10.1790.10">
    <property type="entry name" value="PRD domain"/>
    <property type="match status" value="2"/>
</dbReference>
<evidence type="ECO:0000256" key="1">
    <source>
        <dbReference type="ARBA" id="ARBA00022679"/>
    </source>
</evidence>
<dbReference type="Pfam" id="PF00874">
    <property type="entry name" value="PRD"/>
    <property type="match status" value="2"/>
</dbReference>
<keyword evidence="1" id="KW-0808">Transferase</keyword>
<dbReference type="SUPFAM" id="SSF52794">
    <property type="entry name" value="PTS system IIB component-like"/>
    <property type="match status" value="1"/>
</dbReference>
<dbReference type="GO" id="GO:0006355">
    <property type="term" value="P:regulation of DNA-templated transcription"/>
    <property type="evidence" value="ECO:0007669"/>
    <property type="project" value="InterPro"/>
</dbReference>
<dbReference type="InterPro" id="IPR036388">
    <property type="entry name" value="WH-like_DNA-bd_sf"/>
</dbReference>
<dbReference type="InterPro" id="IPR013011">
    <property type="entry name" value="PTS_EIIB_2"/>
</dbReference>
<dbReference type="EMBL" id="LXND01000022">
    <property type="protein sequence ID" value="OAD64790.1"/>
    <property type="molecule type" value="Genomic_DNA"/>
</dbReference>
<evidence type="ECO:0000259" key="6">
    <source>
        <dbReference type="PROSITE" id="PS51094"/>
    </source>
</evidence>
<dbReference type="Gene3D" id="1.10.10.10">
    <property type="entry name" value="Winged helix-like DNA-binding domain superfamily/Winged helix DNA-binding domain"/>
    <property type="match status" value="1"/>
</dbReference>
<organism evidence="9 12">
    <name type="scientific">Pediococcus parvulus</name>
    <dbReference type="NCBI Taxonomy" id="54062"/>
    <lineage>
        <taxon>Bacteria</taxon>
        <taxon>Bacillati</taxon>
        <taxon>Bacillota</taxon>
        <taxon>Bacilli</taxon>
        <taxon>Lactobacillales</taxon>
        <taxon>Lactobacillaceae</taxon>
        <taxon>Pediococcus</taxon>
    </lineage>
</organism>
<dbReference type="GO" id="GO:0009401">
    <property type="term" value="P:phosphoenolpyruvate-dependent sugar phosphotransferase system"/>
    <property type="evidence" value="ECO:0007669"/>
    <property type="project" value="InterPro"/>
</dbReference>
<gene>
    <name evidence="10" type="ORF">A7K95_03090</name>
    <name evidence="9" type="ORF">GA842_06645</name>
</gene>
<keyword evidence="11" id="KW-1185">Reference proteome</keyword>
<dbReference type="PROSITE" id="PS51094">
    <property type="entry name" value="PTS_EIIA_TYPE_2"/>
    <property type="match status" value="1"/>
</dbReference>
<reference evidence="9" key="2">
    <citation type="submission" date="2019-10" db="EMBL/GenBank/DDBJ databases">
        <title>Malate fermentation in French cider.</title>
        <authorList>
            <person name="Cousin F.J."/>
            <person name="Medina Fernandez S."/>
            <person name="Misery B."/>
            <person name="Laplace J.-M."/>
            <person name="Cretenet M."/>
        </authorList>
    </citation>
    <scope>NUCLEOTIDE SEQUENCE</scope>
    <source>
        <strain evidence="9">UCMA15901</strain>
    </source>
</reference>
<dbReference type="Proteomes" id="UP001275867">
    <property type="component" value="Unassembled WGS sequence"/>
</dbReference>
<dbReference type="SUPFAM" id="SSF63520">
    <property type="entry name" value="PTS-regulatory domain, PRD"/>
    <property type="match status" value="2"/>
</dbReference>
<keyword evidence="2" id="KW-0677">Repeat</keyword>
<dbReference type="InterPro" id="IPR016152">
    <property type="entry name" value="PTrfase/Anion_transptr"/>
</dbReference>
<evidence type="ECO:0000256" key="5">
    <source>
        <dbReference type="ARBA" id="ARBA00023163"/>
    </source>
</evidence>
<feature type="domain" description="PRD" evidence="8">
    <location>
        <begin position="190"/>
        <end position="293"/>
    </location>
</feature>
<evidence type="ECO:0000256" key="2">
    <source>
        <dbReference type="ARBA" id="ARBA00022737"/>
    </source>
</evidence>
<feature type="domain" description="PTS EIIA type-2" evidence="6">
    <location>
        <begin position="505"/>
        <end position="645"/>
    </location>
</feature>
<evidence type="ECO:0000313" key="11">
    <source>
        <dbReference type="Proteomes" id="UP000077280"/>
    </source>
</evidence>
<evidence type="ECO:0000259" key="7">
    <source>
        <dbReference type="PROSITE" id="PS51099"/>
    </source>
</evidence>
<evidence type="ECO:0000256" key="3">
    <source>
        <dbReference type="ARBA" id="ARBA00023015"/>
    </source>
</evidence>
<dbReference type="AlphaFoldDB" id="A0AAP5TF25"/>
<keyword evidence="5" id="KW-0804">Transcription</keyword>
<reference evidence="10 11" key="1">
    <citation type="submission" date="2016-05" db="EMBL/GenBank/DDBJ databases">
        <title>Draft genome sequence of Pediococcus parvulus 2.6, a probiotic beta-glucan producer strain.</title>
        <authorList>
            <person name="Mohedano M.L."/>
            <person name="Perez-Ramos A."/>
            <person name="Duenas M.T."/>
            <person name="Lamontanara A."/>
            <person name="Orru L."/>
            <person name="Spano G."/>
            <person name="Capozzi V."/>
            <person name="Lopez P."/>
        </authorList>
    </citation>
    <scope>NUCLEOTIDE SEQUENCE [LARGE SCALE GENOMIC DNA]</scope>
    <source>
        <strain evidence="10 11">2.6</strain>
    </source>
</reference>
<dbReference type="Gene3D" id="3.40.930.10">
    <property type="entry name" value="Mannitol-specific EII, Chain A"/>
    <property type="match status" value="1"/>
</dbReference>
<dbReference type="InterPro" id="IPR036095">
    <property type="entry name" value="PTS_EIIB-like_sf"/>
</dbReference>
<comment type="caution">
    <text evidence="9">The sequence shown here is derived from an EMBL/GenBank/DDBJ whole genome shotgun (WGS) entry which is preliminary data.</text>
</comment>
<dbReference type="InterPro" id="IPR011608">
    <property type="entry name" value="PRD"/>
</dbReference>
<protein>
    <submittedName>
        <fullName evidence="9">PRD domain-containing protein</fullName>
    </submittedName>
</protein>
<dbReference type="Proteomes" id="UP000077280">
    <property type="component" value="Unassembled WGS sequence"/>
</dbReference>
<evidence type="ECO:0000256" key="4">
    <source>
        <dbReference type="ARBA" id="ARBA00023159"/>
    </source>
</evidence>
<evidence type="ECO:0000313" key="9">
    <source>
        <dbReference type="EMBL" id="MDV7694557.1"/>
    </source>
</evidence>
<proteinExistence type="predicted"/>
<dbReference type="SUPFAM" id="SSF55804">
    <property type="entry name" value="Phoshotransferase/anion transport protein"/>
    <property type="match status" value="1"/>
</dbReference>
<dbReference type="Pfam" id="PF02302">
    <property type="entry name" value="PTS_IIB"/>
    <property type="match status" value="1"/>
</dbReference>
<evidence type="ECO:0000313" key="12">
    <source>
        <dbReference type="Proteomes" id="UP001275867"/>
    </source>
</evidence>
<dbReference type="PANTHER" id="PTHR30185:SF13">
    <property type="entry name" value="LICABCH OPERON REGULATOR-RELATED"/>
    <property type="match status" value="1"/>
</dbReference>
<dbReference type="Pfam" id="PF05043">
    <property type="entry name" value="Mga"/>
    <property type="match status" value="1"/>
</dbReference>
<dbReference type="PANTHER" id="PTHR30185">
    <property type="entry name" value="CRYPTIC BETA-GLUCOSIDE BGL OPERON ANTITERMINATOR"/>
    <property type="match status" value="1"/>
</dbReference>
<dbReference type="Pfam" id="PF00359">
    <property type="entry name" value="PTS_EIIA_2"/>
    <property type="match status" value="1"/>
</dbReference>
<dbReference type="PROSITE" id="PS51372">
    <property type="entry name" value="PRD_2"/>
    <property type="match status" value="2"/>
</dbReference>
<dbReference type="EMBL" id="WERX01000019">
    <property type="protein sequence ID" value="MDV7694557.1"/>
    <property type="molecule type" value="Genomic_DNA"/>
</dbReference>
<accession>A0AAP5TF25</accession>
<keyword evidence="3" id="KW-0805">Transcription regulation</keyword>